<evidence type="ECO:0008006" key="4">
    <source>
        <dbReference type="Google" id="ProtNLM"/>
    </source>
</evidence>
<dbReference type="InterPro" id="IPR021109">
    <property type="entry name" value="Peptidase_aspartic_dom_sf"/>
</dbReference>
<accession>A0A0C9WS94</accession>
<keyword evidence="1" id="KW-0064">Aspartyl protease</keyword>
<protein>
    <recommendedName>
        <fullName evidence="4">Peptidase A2 domain-containing protein</fullName>
    </recommendedName>
</protein>
<dbReference type="Gene3D" id="2.40.70.10">
    <property type="entry name" value="Acid Proteases"/>
    <property type="match status" value="1"/>
</dbReference>
<reference evidence="3" key="2">
    <citation type="submission" date="2015-01" db="EMBL/GenBank/DDBJ databases">
        <title>Evolutionary Origins and Diversification of the Mycorrhizal Mutualists.</title>
        <authorList>
            <consortium name="DOE Joint Genome Institute"/>
            <consortium name="Mycorrhizal Genomics Consortium"/>
            <person name="Kohler A."/>
            <person name="Kuo A."/>
            <person name="Nagy L.G."/>
            <person name="Floudas D."/>
            <person name="Copeland A."/>
            <person name="Barry K.W."/>
            <person name="Cichocki N."/>
            <person name="Veneault-Fourrey C."/>
            <person name="LaButti K."/>
            <person name="Lindquist E.A."/>
            <person name="Lipzen A."/>
            <person name="Lundell T."/>
            <person name="Morin E."/>
            <person name="Murat C."/>
            <person name="Riley R."/>
            <person name="Ohm R."/>
            <person name="Sun H."/>
            <person name="Tunlid A."/>
            <person name="Henrissat B."/>
            <person name="Grigoriev I.V."/>
            <person name="Hibbett D.S."/>
            <person name="Martin F."/>
        </authorList>
    </citation>
    <scope>NUCLEOTIDE SEQUENCE [LARGE SCALE GENOMIC DNA]</scope>
    <source>
        <strain evidence="3">LaAM-08-1</strain>
    </source>
</reference>
<keyword evidence="1" id="KW-0378">Hydrolase</keyword>
<keyword evidence="1" id="KW-0645">Protease</keyword>
<name>A0A0C9WS94_9AGAR</name>
<dbReference type="GO" id="GO:0004190">
    <property type="term" value="F:aspartic-type endopeptidase activity"/>
    <property type="evidence" value="ECO:0007669"/>
    <property type="project" value="UniProtKB-KW"/>
</dbReference>
<reference evidence="2 3" key="1">
    <citation type="submission" date="2014-04" db="EMBL/GenBank/DDBJ databases">
        <authorList>
            <consortium name="DOE Joint Genome Institute"/>
            <person name="Kuo A."/>
            <person name="Kohler A."/>
            <person name="Nagy L.G."/>
            <person name="Floudas D."/>
            <person name="Copeland A."/>
            <person name="Barry K.W."/>
            <person name="Cichocki N."/>
            <person name="Veneault-Fourrey C."/>
            <person name="LaButti K."/>
            <person name="Lindquist E.A."/>
            <person name="Lipzen A."/>
            <person name="Lundell T."/>
            <person name="Morin E."/>
            <person name="Murat C."/>
            <person name="Sun H."/>
            <person name="Tunlid A."/>
            <person name="Henrissat B."/>
            <person name="Grigoriev I.V."/>
            <person name="Hibbett D.S."/>
            <person name="Martin F."/>
            <person name="Nordberg H.P."/>
            <person name="Cantor M.N."/>
            <person name="Hua S.X."/>
        </authorList>
    </citation>
    <scope>NUCLEOTIDE SEQUENCE [LARGE SCALE GENOMIC DNA]</scope>
    <source>
        <strain evidence="2 3">LaAM-08-1</strain>
    </source>
</reference>
<keyword evidence="3" id="KW-1185">Reference proteome</keyword>
<dbReference type="GO" id="GO:0006508">
    <property type="term" value="P:proteolysis"/>
    <property type="evidence" value="ECO:0007669"/>
    <property type="project" value="InterPro"/>
</dbReference>
<feature type="non-terminal residue" evidence="2">
    <location>
        <position position="95"/>
    </location>
</feature>
<dbReference type="HOGENOM" id="CLU_000384_32_0_1"/>
<proteinExistence type="predicted"/>
<evidence type="ECO:0000313" key="2">
    <source>
        <dbReference type="EMBL" id="KIJ90883.1"/>
    </source>
</evidence>
<dbReference type="Proteomes" id="UP000054477">
    <property type="component" value="Unassembled WGS sequence"/>
</dbReference>
<dbReference type="InterPro" id="IPR001969">
    <property type="entry name" value="Aspartic_peptidase_AS"/>
</dbReference>
<feature type="non-terminal residue" evidence="2">
    <location>
        <position position="1"/>
    </location>
</feature>
<evidence type="ECO:0000256" key="1">
    <source>
        <dbReference type="ARBA" id="ARBA00022750"/>
    </source>
</evidence>
<organism evidence="2 3">
    <name type="scientific">Laccaria amethystina LaAM-08-1</name>
    <dbReference type="NCBI Taxonomy" id="1095629"/>
    <lineage>
        <taxon>Eukaryota</taxon>
        <taxon>Fungi</taxon>
        <taxon>Dikarya</taxon>
        <taxon>Basidiomycota</taxon>
        <taxon>Agaricomycotina</taxon>
        <taxon>Agaricomycetes</taxon>
        <taxon>Agaricomycetidae</taxon>
        <taxon>Agaricales</taxon>
        <taxon>Agaricineae</taxon>
        <taxon>Hydnangiaceae</taxon>
        <taxon>Laccaria</taxon>
    </lineage>
</organism>
<dbReference type="PROSITE" id="PS00141">
    <property type="entry name" value="ASP_PROTEASE"/>
    <property type="match status" value="1"/>
</dbReference>
<dbReference type="OrthoDB" id="128646at2759"/>
<dbReference type="STRING" id="1095629.A0A0C9WS94"/>
<dbReference type="CDD" id="cd00303">
    <property type="entry name" value="retropepsin_like"/>
    <property type="match status" value="1"/>
</dbReference>
<dbReference type="AlphaFoldDB" id="A0A0C9WS94"/>
<sequence length="95" mass="10572">INALIDSGASVNFIDSALATQYPSLRRILPTPIDLELFDGELTSGGSITHDLMTPILYSNGVQHTVTFHETKLHRSNPMVLGLKWLRDINPDVDW</sequence>
<gene>
    <name evidence="2" type="ORF">K443DRAFT_59110</name>
</gene>
<dbReference type="EMBL" id="KN839092">
    <property type="protein sequence ID" value="KIJ90883.1"/>
    <property type="molecule type" value="Genomic_DNA"/>
</dbReference>
<evidence type="ECO:0000313" key="3">
    <source>
        <dbReference type="Proteomes" id="UP000054477"/>
    </source>
</evidence>